<dbReference type="Gene3D" id="2.60.40.10">
    <property type="entry name" value="Immunoglobulins"/>
    <property type="match status" value="3"/>
</dbReference>
<dbReference type="Proteomes" id="UP000824230">
    <property type="component" value="Unassembled WGS sequence"/>
</dbReference>
<dbReference type="InterPro" id="IPR032179">
    <property type="entry name" value="Cry22Aa_Ig-like"/>
</dbReference>
<name>A0A9D2APD8_9FIRM</name>
<dbReference type="AlphaFoldDB" id="A0A9D2APD8"/>
<gene>
    <name evidence="2" type="ORF">H9738_13555</name>
</gene>
<reference evidence="2" key="1">
    <citation type="journal article" date="2021" name="PeerJ">
        <title>Extensive microbial diversity within the chicken gut microbiome revealed by metagenomics and culture.</title>
        <authorList>
            <person name="Gilroy R."/>
            <person name="Ravi A."/>
            <person name="Getino M."/>
            <person name="Pursley I."/>
            <person name="Horton D.L."/>
            <person name="Alikhan N.F."/>
            <person name="Baker D."/>
            <person name="Gharbi K."/>
            <person name="Hall N."/>
            <person name="Watson M."/>
            <person name="Adriaenssens E.M."/>
            <person name="Foster-Nyarko E."/>
            <person name="Jarju S."/>
            <person name="Secka A."/>
            <person name="Antonio M."/>
            <person name="Oren A."/>
            <person name="Chaudhuri R.R."/>
            <person name="La Ragione R."/>
            <person name="Hildebrand F."/>
            <person name="Pallen M.J."/>
        </authorList>
    </citation>
    <scope>NUCLEOTIDE SEQUENCE</scope>
    <source>
        <strain evidence="2">ChiHjej12B11-1927</strain>
    </source>
</reference>
<proteinExistence type="predicted"/>
<evidence type="ECO:0000259" key="1">
    <source>
        <dbReference type="Pfam" id="PF16403"/>
    </source>
</evidence>
<protein>
    <recommendedName>
        <fullName evidence="1">Pesticidal crystal protein Cry22Aa Ig-like domain-containing protein</fullName>
    </recommendedName>
</protein>
<accession>A0A9D2APD8</accession>
<comment type="caution">
    <text evidence="2">The sequence shown here is derived from an EMBL/GenBank/DDBJ whole genome shotgun (WGS) entry which is preliminary data.</text>
</comment>
<evidence type="ECO:0000313" key="3">
    <source>
        <dbReference type="Proteomes" id="UP000824230"/>
    </source>
</evidence>
<dbReference type="Pfam" id="PF16403">
    <property type="entry name" value="Bact_surface_Ig-like"/>
    <property type="match status" value="1"/>
</dbReference>
<reference evidence="2" key="2">
    <citation type="submission" date="2021-04" db="EMBL/GenBank/DDBJ databases">
        <authorList>
            <person name="Gilroy R."/>
        </authorList>
    </citation>
    <scope>NUCLEOTIDE SEQUENCE</scope>
    <source>
        <strain evidence="2">ChiHjej12B11-1927</strain>
    </source>
</reference>
<dbReference type="EMBL" id="DXFG01000310">
    <property type="protein sequence ID" value="HIX38870.1"/>
    <property type="molecule type" value="Genomic_DNA"/>
</dbReference>
<dbReference type="InterPro" id="IPR035986">
    <property type="entry name" value="PKD_dom_sf"/>
</dbReference>
<dbReference type="InterPro" id="IPR013783">
    <property type="entry name" value="Ig-like_fold"/>
</dbReference>
<dbReference type="SUPFAM" id="SSF49299">
    <property type="entry name" value="PKD domain"/>
    <property type="match status" value="1"/>
</dbReference>
<sequence>MRFVRAAVIIIFILSLGIFGVSQVVELQNRDPHVPEITSDREILEIPCEYTQEQLTEGLTATDQEDGDLTGQIVAGSFSRFIEPGVCNLTYVVFDSANQPGTLTRQVRFTDYHSPRLTLTEPLTFQEGEGSYNEVMNRLGAVDQLDGDLSDWLTQTETDVNYQTAGTYTVTFEVSNSLGDTVSQALPVHVMGSDNHSLSIDLTGGIAYIQKGGVLNPEDFVEELRDSQGNSLDTGMIRSDSNVDLNTPGVYEIHYTADDGGGNTGETWLTVIVEE</sequence>
<organism evidence="2 3">
    <name type="scientific">Candidatus Blautia pullistercoris</name>
    <dbReference type="NCBI Taxonomy" id="2838499"/>
    <lineage>
        <taxon>Bacteria</taxon>
        <taxon>Bacillati</taxon>
        <taxon>Bacillota</taxon>
        <taxon>Clostridia</taxon>
        <taxon>Lachnospirales</taxon>
        <taxon>Lachnospiraceae</taxon>
        <taxon>Blautia</taxon>
    </lineage>
</organism>
<evidence type="ECO:0000313" key="2">
    <source>
        <dbReference type="EMBL" id="HIX38870.1"/>
    </source>
</evidence>
<feature type="domain" description="Pesticidal crystal protein Cry22Aa Ig-like" evidence="1">
    <location>
        <begin position="232"/>
        <end position="273"/>
    </location>
</feature>